<sequence>MKCFESLFKHTWRPQQVHQMDPPSRFEPTTKKTVEVHRHAAGETTELGEVKVTLPSTNVPTSTPSTAQASGNSSTPCKNGGCKVIWRSSRVGGGEPRAESPWHSLKTVFLISVIVAFLLWIVVYTLLNQYRIL</sequence>
<feature type="region of interest" description="Disordered" evidence="1">
    <location>
        <begin position="55"/>
        <end position="78"/>
    </location>
</feature>
<organism evidence="3 4">
    <name type="scientific">Cardiocondyla obscurior</name>
    <dbReference type="NCBI Taxonomy" id="286306"/>
    <lineage>
        <taxon>Eukaryota</taxon>
        <taxon>Metazoa</taxon>
        <taxon>Ecdysozoa</taxon>
        <taxon>Arthropoda</taxon>
        <taxon>Hexapoda</taxon>
        <taxon>Insecta</taxon>
        <taxon>Pterygota</taxon>
        <taxon>Neoptera</taxon>
        <taxon>Endopterygota</taxon>
        <taxon>Hymenoptera</taxon>
        <taxon>Apocrita</taxon>
        <taxon>Aculeata</taxon>
        <taxon>Formicoidea</taxon>
        <taxon>Formicidae</taxon>
        <taxon>Myrmicinae</taxon>
        <taxon>Cardiocondyla</taxon>
    </lineage>
</organism>
<protein>
    <submittedName>
        <fullName evidence="3">Uncharacterized protein</fullName>
    </submittedName>
</protein>
<name>A0AAW2GPZ1_9HYME</name>
<keyword evidence="2" id="KW-0472">Membrane</keyword>
<feature type="compositionally biased region" description="Polar residues" evidence="1">
    <location>
        <begin position="67"/>
        <end position="77"/>
    </location>
</feature>
<comment type="caution">
    <text evidence="3">The sequence shown here is derived from an EMBL/GenBank/DDBJ whole genome shotgun (WGS) entry which is preliminary data.</text>
</comment>
<proteinExistence type="predicted"/>
<dbReference type="Proteomes" id="UP001430953">
    <property type="component" value="Unassembled WGS sequence"/>
</dbReference>
<keyword evidence="2" id="KW-0812">Transmembrane</keyword>
<feature type="compositionally biased region" description="Low complexity" evidence="1">
    <location>
        <begin position="55"/>
        <end position="66"/>
    </location>
</feature>
<evidence type="ECO:0000313" key="3">
    <source>
        <dbReference type="EMBL" id="KAL0129319.1"/>
    </source>
</evidence>
<keyword evidence="2" id="KW-1133">Transmembrane helix</keyword>
<evidence type="ECO:0000256" key="1">
    <source>
        <dbReference type="SAM" id="MobiDB-lite"/>
    </source>
</evidence>
<feature type="transmembrane region" description="Helical" evidence="2">
    <location>
        <begin position="107"/>
        <end position="127"/>
    </location>
</feature>
<reference evidence="3 4" key="1">
    <citation type="submission" date="2023-03" db="EMBL/GenBank/DDBJ databases">
        <title>High recombination rates correlate with genetic variation in Cardiocondyla obscurior ants.</title>
        <authorList>
            <person name="Errbii M."/>
        </authorList>
    </citation>
    <scope>NUCLEOTIDE SEQUENCE [LARGE SCALE GENOMIC DNA]</scope>
    <source>
        <strain evidence="3">Alpha-2009</strain>
        <tissue evidence="3">Whole body</tissue>
    </source>
</reference>
<dbReference type="EMBL" id="JADYXP020000003">
    <property type="protein sequence ID" value="KAL0129319.1"/>
    <property type="molecule type" value="Genomic_DNA"/>
</dbReference>
<gene>
    <name evidence="3" type="ORF">PUN28_004192</name>
</gene>
<evidence type="ECO:0000256" key="2">
    <source>
        <dbReference type="SAM" id="Phobius"/>
    </source>
</evidence>
<dbReference type="AlphaFoldDB" id="A0AAW2GPZ1"/>
<evidence type="ECO:0000313" key="4">
    <source>
        <dbReference type="Proteomes" id="UP001430953"/>
    </source>
</evidence>
<accession>A0AAW2GPZ1</accession>
<keyword evidence="4" id="KW-1185">Reference proteome</keyword>